<evidence type="ECO:0000256" key="2">
    <source>
        <dbReference type="ARBA" id="ARBA00023125"/>
    </source>
</evidence>
<dbReference type="SMART" id="SM01134">
    <property type="entry name" value="DeoRC"/>
    <property type="match status" value="1"/>
</dbReference>
<feature type="domain" description="HTH deoR-type" evidence="4">
    <location>
        <begin position="6"/>
        <end position="61"/>
    </location>
</feature>
<dbReference type="InterPro" id="IPR036390">
    <property type="entry name" value="WH_DNA-bd_sf"/>
</dbReference>
<dbReference type="InterPro" id="IPR037171">
    <property type="entry name" value="NagB/RpiA_transferase-like"/>
</dbReference>
<dbReference type="PANTHER" id="PTHR30363">
    <property type="entry name" value="HTH-TYPE TRANSCRIPTIONAL REGULATOR SRLR-RELATED"/>
    <property type="match status" value="1"/>
</dbReference>
<dbReference type="Proteomes" id="UP000219621">
    <property type="component" value="Unassembled WGS sequence"/>
</dbReference>
<dbReference type="PANTHER" id="PTHR30363:SF44">
    <property type="entry name" value="AGA OPERON TRANSCRIPTIONAL REPRESSOR-RELATED"/>
    <property type="match status" value="1"/>
</dbReference>
<accession>A0A286G9J6</accession>
<dbReference type="AlphaFoldDB" id="A0A286G9J6"/>
<dbReference type="Pfam" id="PF08220">
    <property type="entry name" value="HTH_DeoR"/>
    <property type="match status" value="1"/>
</dbReference>
<dbReference type="InterPro" id="IPR018356">
    <property type="entry name" value="Tscrpt_reg_HTH_DeoR_CS"/>
</dbReference>
<keyword evidence="6" id="KW-1185">Reference proteome</keyword>
<dbReference type="RefSeq" id="WP_097277934.1">
    <property type="nucleotide sequence ID" value="NZ_OCNJ01000002.1"/>
</dbReference>
<evidence type="ECO:0000313" key="6">
    <source>
        <dbReference type="Proteomes" id="UP000219621"/>
    </source>
</evidence>
<dbReference type="InterPro" id="IPR050313">
    <property type="entry name" value="Carb_Metab_HTH_regulators"/>
</dbReference>
<protein>
    <submittedName>
        <fullName evidence="5">Transcriptional regulator, DeoR family</fullName>
    </submittedName>
</protein>
<dbReference type="Gene3D" id="3.40.50.1360">
    <property type="match status" value="1"/>
</dbReference>
<dbReference type="InterPro" id="IPR036388">
    <property type="entry name" value="WH-like_DNA-bd_sf"/>
</dbReference>
<dbReference type="OrthoDB" id="7849339at2"/>
<proteinExistence type="predicted"/>
<keyword evidence="1" id="KW-0805">Transcription regulation</keyword>
<dbReference type="GO" id="GO:0003700">
    <property type="term" value="F:DNA-binding transcription factor activity"/>
    <property type="evidence" value="ECO:0007669"/>
    <property type="project" value="InterPro"/>
</dbReference>
<sequence>MASSKKAARQRRIIDELNIQPSLRIAELADRLGVSTETVRRDLDELTRDGLIARTYGGAVRRNTAEPGLNERHNLLVTERQAIARVAAPLLAGSSLLMIGSGATTVHVARRIAFEMNRITVITHSFGVATVLSLNPTIQVIVTPGLYHPGEGAIHGAQTLRFLEDFRADWAVVGASGLDDEGASDALIEASEVYSMMMRRSARTMIVADSSKFGQHFAARYTTWDRVDTVVSERAPTGRLLKAMDAGGAIVRTPAPSPFPGG</sequence>
<dbReference type="EMBL" id="OCNJ01000002">
    <property type="protein sequence ID" value="SOD91896.1"/>
    <property type="molecule type" value="Genomic_DNA"/>
</dbReference>
<name>A0A286G9J6_9PROT</name>
<evidence type="ECO:0000313" key="5">
    <source>
        <dbReference type="EMBL" id="SOD91896.1"/>
    </source>
</evidence>
<dbReference type="PROSITE" id="PS51000">
    <property type="entry name" value="HTH_DEOR_2"/>
    <property type="match status" value="1"/>
</dbReference>
<dbReference type="Pfam" id="PF00455">
    <property type="entry name" value="DeoRC"/>
    <property type="match status" value="1"/>
</dbReference>
<dbReference type="InterPro" id="IPR001034">
    <property type="entry name" value="DeoR_HTH"/>
</dbReference>
<dbReference type="GO" id="GO:0003677">
    <property type="term" value="F:DNA binding"/>
    <property type="evidence" value="ECO:0007669"/>
    <property type="project" value="UniProtKB-KW"/>
</dbReference>
<evidence type="ECO:0000256" key="1">
    <source>
        <dbReference type="ARBA" id="ARBA00023015"/>
    </source>
</evidence>
<dbReference type="PRINTS" id="PR00037">
    <property type="entry name" value="HTHLACR"/>
</dbReference>
<dbReference type="SUPFAM" id="SSF46785">
    <property type="entry name" value="Winged helix' DNA-binding domain"/>
    <property type="match status" value="1"/>
</dbReference>
<organism evidence="5 6">
    <name type="scientific">Caenispirillum bisanense</name>
    <dbReference type="NCBI Taxonomy" id="414052"/>
    <lineage>
        <taxon>Bacteria</taxon>
        <taxon>Pseudomonadati</taxon>
        <taxon>Pseudomonadota</taxon>
        <taxon>Alphaproteobacteria</taxon>
        <taxon>Rhodospirillales</taxon>
        <taxon>Novispirillaceae</taxon>
        <taxon>Caenispirillum</taxon>
    </lineage>
</organism>
<dbReference type="SUPFAM" id="SSF100950">
    <property type="entry name" value="NagB/RpiA/CoA transferase-like"/>
    <property type="match status" value="1"/>
</dbReference>
<evidence type="ECO:0000259" key="4">
    <source>
        <dbReference type="PROSITE" id="PS51000"/>
    </source>
</evidence>
<keyword evidence="2" id="KW-0238">DNA-binding</keyword>
<gene>
    <name evidence="5" type="ORF">SAMN05421508_102163</name>
</gene>
<evidence type="ECO:0000256" key="3">
    <source>
        <dbReference type="ARBA" id="ARBA00023163"/>
    </source>
</evidence>
<dbReference type="Gene3D" id="1.10.10.10">
    <property type="entry name" value="Winged helix-like DNA-binding domain superfamily/Winged helix DNA-binding domain"/>
    <property type="match status" value="1"/>
</dbReference>
<dbReference type="InterPro" id="IPR014036">
    <property type="entry name" value="DeoR-like_C"/>
</dbReference>
<reference evidence="5 6" key="1">
    <citation type="submission" date="2017-09" db="EMBL/GenBank/DDBJ databases">
        <authorList>
            <person name="Ehlers B."/>
            <person name="Leendertz F.H."/>
        </authorList>
    </citation>
    <scope>NUCLEOTIDE SEQUENCE [LARGE SCALE GENOMIC DNA]</scope>
    <source>
        <strain evidence="5 6">USBA 140</strain>
    </source>
</reference>
<dbReference type="PROSITE" id="PS00894">
    <property type="entry name" value="HTH_DEOR_1"/>
    <property type="match status" value="1"/>
</dbReference>
<dbReference type="SMART" id="SM00420">
    <property type="entry name" value="HTH_DEOR"/>
    <property type="match status" value="1"/>
</dbReference>
<keyword evidence="3" id="KW-0804">Transcription</keyword>